<protein>
    <submittedName>
        <fullName evidence="8">Fumarate hydratase</fullName>
        <ecNumber evidence="8">4.2.1.2</ecNumber>
    </submittedName>
</protein>
<dbReference type="GO" id="GO:0004333">
    <property type="term" value="F:fumarate hydratase activity"/>
    <property type="evidence" value="ECO:0007669"/>
    <property type="project" value="UniProtKB-EC"/>
</dbReference>
<dbReference type="GO" id="GO:0046872">
    <property type="term" value="F:metal ion binding"/>
    <property type="evidence" value="ECO:0007669"/>
    <property type="project" value="UniProtKB-KW"/>
</dbReference>
<evidence type="ECO:0000313" key="8">
    <source>
        <dbReference type="EMBL" id="TET64480.1"/>
    </source>
</evidence>
<dbReference type="InterPro" id="IPR051208">
    <property type="entry name" value="Class-I_Fumarase/Tartrate_DH"/>
</dbReference>
<evidence type="ECO:0000256" key="5">
    <source>
        <dbReference type="ARBA" id="ARBA00023014"/>
    </source>
</evidence>
<evidence type="ECO:0000313" key="9">
    <source>
        <dbReference type="Proteomes" id="UP000319130"/>
    </source>
</evidence>
<dbReference type="GO" id="GO:0051539">
    <property type="term" value="F:4 iron, 4 sulfur cluster binding"/>
    <property type="evidence" value="ECO:0007669"/>
    <property type="project" value="UniProtKB-KW"/>
</dbReference>
<comment type="similarity">
    <text evidence="1">Belongs to the class-I fumarase family.</text>
</comment>
<dbReference type="EC" id="4.2.1.2" evidence="8"/>
<name>A0A523WBT8_UNCAE</name>
<keyword evidence="3" id="KW-0479">Metal-binding</keyword>
<gene>
    <name evidence="8" type="ORF">E3J48_01090</name>
</gene>
<evidence type="ECO:0000256" key="2">
    <source>
        <dbReference type="ARBA" id="ARBA00022485"/>
    </source>
</evidence>
<feature type="domain" description="Fe-S hydro-lyase tartrate dehydratase alpha-type catalytic" evidence="7">
    <location>
        <begin position="11"/>
        <end position="279"/>
    </location>
</feature>
<sequence>MKQIHVGTIIEAVRNICQGANFDLGDDVQRALEESLQIEESSTGKMIIEQILENAEIASKQRVPMCQDTGVAVFFVELGQEAQVVGGDFAEAINEGVRQGYREGYLRKSMVNDPLFDRKNTEDNTPAIIHTRIVPGGRLKITVAPKGAGSENMSAIRMMKPADGLEGAKDFVVECVERSGGNPCPPVIVGVGIGGTFEKCAEIAKRALLRELGKHSADSRFASLERELKEKINDLGIGPMGLGGRVTALAVHIESFPCHIGSLPVAVNIQCHAARHKSVVL</sequence>
<dbReference type="PANTHER" id="PTHR30389:SF17">
    <property type="entry name" value="L(+)-TARTRATE DEHYDRATASE SUBUNIT ALPHA-RELATED"/>
    <property type="match status" value="1"/>
</dbReference>
<dbReference type="Proteomes" id="UP000319130">
    <property type="component" value="Unassembled WGS sequence"/>
</dbReference>
<proteinExistence type="inferred from homology"/>
<evidence type="ECO:0000256" key="6">
    <source>
        <dbReference type="ARBA" id="ARBA00023239"/>
    </source>
</evidence>
<reference evidence="8 9" key="1">
    <citation type="submission" date="2019-03" db="EMBL/GenBank/DDBJ databases">
        <title>Metabolic potential of uncultured bacteria and archaea associated with petroleum seepage in deep-sea sediments.</title>
        <authorList>
            <person name="Dong X."/>
            <person name="Hubert C."/>
        </authorList>
    </citation>
    <scope>NUCLEOTIDE SEQUENCE [LARGE SCALE GENOMIC DNA]</scope>
    <source>
        <strain evidence="8">E29_bin52</strain>
    </source>
</reference>
<dbReference type="PANTHER" id="PTHR30389">
    <property type="entry name" value="FUMARATE HYDRATASE-RELATED"/>
    <property type="match status" value="1"/>
</dbReference>
<evidence type="ECO:0000256" key="3">
    <source>
        <dbReference type="ARBA" id="ARBA00022723"/>
    </source>
</evidence>
<dbReference type="NCBIfam" id="NF004885">
    <property type="entry name" value="PRK06246.1"/>
    <property type="match status" value="1"/>
</dbReference>
<keyword evidence="2" id="KW-0004">4Fe-4S</keyword>
<dbReference type="AlphaFoldDB" id="A0A523WBT8"/>
<dbReference type="Pfam" id="PF05681">
    <property type="entry name" value="Fumerase"/>
    <property type="match status" value="1"/>
</dbReference>
<evidence type="ECO:0000259" key="7">
    <source>
        <dbReference type="Pfam" id="PF05681"/>
    </source>
</evidence>
<dbReference type="InterPro" id="IPR004646">
    <property type="entry name" value="Fe-S_hydro-lyase_TtdA-typ_cat"/>
</dbReference>
<evidence type="ECO:0000256" key="4">
    <source>
        <dbReference type="ARBA" id="ARBA00023004"/>
    </source>
</evidence>
<keyword evidence="6 8" id="KW-0456">Lyase</keyword>
<keyword evidence="5" id="KW-0411">Iron-sulfur</keyword>
<keyword evidence="4" id="KW-0408">Iron</keyword>
<comment type="caution">
    <text evidence="8">The sequence shown here is derived from an EMBL/GenBank/DDBJ whole genome shotgun (WGS) entry which is preliminary data.</text>
</comment>
<organism evidence="8 9">
    <name type="scientific">Aerophobetes bacterium</name>
    <dbReference type="NCBI Taxonomy" id="2030807"/>
    <lineage>
        <taxon>Bacteria</taxon>
        <taxon>Candidatus Aerophobota</taxon>
    </lineage>
</organism>
<dbReference type="NCBIfam" id="TIGR00722">
    <property type="entry name" value="ttdA_fumA_fumB"/>
    <property type="match status" value="1"/>
</dbReference>
<dbReference type="EMBL" id="SOIZ01000052">
    <property type="protein sequence ID" value="TET64480.1"/>
    <property type="molecule type" value="Genomic_DNA"/>
</dbReference>
<evidence type="ECO:0000256" key="1">
    <source>
        <dbReference type="ARBA" id="ARBA00008876"/>
    </source>
</evidence>
<accession>A0A523WBT8</accession>